<dbReference type="eggNOG" id="ENOG502T8FW">
    <property type="taxonomic scope" value="Eukaryota"/>
</dbReference>
<protein>
    <submittedName>
        <fullName evidence="1">Uncharacterized protein</fullName>
    </submittedName>
</protein>
<evidence type="ECO:0000313" key="2">
    <source>
        <dbReference type="Proteomes" id="UP000016923"/>
    </source>
</evidence>
<dbReference type="VEuPathDB" id="FungiDB:F503_03969"/>
<proteinExistence type="predicted"/>
<dbReference type="Proteomes" id="UP000016923">
    <property type="component" value="Unassembled WGS sequence"/>
</dbReference>
<dbReference type="EMBL" id="KE148180">
    <property type="protein sequence ID" value="EPE02384.1"/>
    <property type="molecule type" value="Genomic_DNA"/>
</dbReference>
<organism evidence="1 2">
    <name type="scientific">Ophiostoma piceae (strain UAMH 11346)</name>
    <name type="common">Sap stain fungus</name>
    <dbReference type="NCBI Taxonomy" id="1262450"/>
    <lineage>
        <taxon>Eukaryota</taxon>
        <taxon>Fungi</taxon>
        <taxon>Dikarya</taxon>
        <taxon>Ascomycota</taxon>
        <taxon>Pezizomycotina</taxon>
        <taxon>Sordariomycetes</taxon>
        <taxon>Sordariomycetidae</taxon>
        <taxon>Ophiostomatales</taxon>
        <taxon>Ophiostomataceae</taxon>
        <taxon>Ophiostoma</taxon>
    </lineage>
</organism>
<sequence length="162" mass="18929">MATRILVQCRSQTIPGEPENRRATMANVICNFKWKRLFDKDQDRIRSYGQFRYGNDRVYVLIDNGELDSQDISTSVYRWDGKELISMPLNATITSFLQKYPFDSTGTTSRGYTDEEYKANVGTGRFNEVIIERIRRRRQWGQELLSSEEAFLKDHPELVSQS</sequence>
<evidence type="ECO:0000313" key="1">
    <source>
        <dbReference type="EMBL" id="EPE02384.1"/>
    </source>
</evidence>
<dbReference type="OMA" id="MANVICN"/>
<dbReference type="AlphaFoldDB" id="S3BME5"/>
<accession>S3BME5</accession>
<keyword evidence="2" id="KW-1185">Reference proteome</keyword>
<reference evidence="1 2" key="1">
    <citation type="journal article" date="2013" name="BMC Genomics">
        <title>The genome and transcriptome of the pine saprophyte Ophiostoma piceae, and a comparison with the bark beetle-associated pine pathogen Grosmannia clavigera.</title>
        <authorList>
            <person name="Haridas S."/>
            <person name="Wang Y."/>
            <person name="Lim L."/>
            <person name="Massoumi Alamouti S."/>
            <person name="Jackman S."/>
            <person name="Docking R."/>
            <person name="Robertson G."/>
            <person name="Birol I."/>
            <person name="Bohlmann J."/>
            <person name="Breuil C."/>
        </authorList>
    </citation>
    <scope>NUCLEOTIDE SEQUENCE [LARGE SCALE GENOMIC DNA]</scope>
    <source>
        <strain evidence="1 2">UAMH 11346</strain>
    </source>
</reference>
<gene>
    <name evidence="1" type="ORF">F503_03969</name>
</gene>
<name>S3BME5_OPHP1</name>
<dbReference type="OrthoDB" id="4907064at2759"/>
<dbReference type="HOGENOM" id="CLU_122971_0_0_1"/>